<gene>
    <name evidence="2" type="ORF">HXX76_001421</name>
</gene>
<protein>
    <recommendedName>
        <fullName evidence="1">Serine aminopeptidase S33 domain-containing protein</fullName>
    </recommendedName>
</protein>
<feature type="domain" description="Serine aminopeptidase S33" evidence="1">
    <location>
        <begin position="135"/>
        <end position="305"/>
    </location>
</feature>
<feature type="domain" description="Serine aminopeptidase S33" evidence="1">
    <location>
        <begin position="27"/>
        <end position="102"/>
    </location>
</feature>
<dbReference type="Pfam" id="PF12146">
    <property type="entry name" value="Hydrolase_4"/>
    <property type="match status" value="2"/>
</dbReference>
<name>A0A835WC50_CHLIN</name>
<sequence length="341" mass="35748">MAPITGVFVNSRKQKLHTLKYPAKGTPVAQLFIHHGLAEHCGRYDNVCQSLADQGIEVNTFDAHGHGKSEPKEEGGRAFIGNYKHLVNDMCDFMDFVHKNEAAALVPTPAAAAATPDAGSAAEGAAGAAAAAPEAPHGKLPVFVLGHSMGGLVAALMALRRQEQLAGVMLHSPALDVEWNPMLRVQAAVGGLMSALIPHAKLVPAVRPEDMSQDPAVVASYLNDPLNTQGNVRTRTGNEMLRGFAEVGKNATKLTLPVYVAHGTKDACTSAAASRRFVEGPGGVSSADKTFRAVEGGYHELLHGPEWRDCTEHIAAWIKSHAAAAAGKEGAKAEPGSGSKL</sequence>
<evidence type="ECO:0000259" key="1">
    <source>
        <dbReference type="Pfam" id="PF12146"/>
    </source>
</evidence>
<evidence type="ECO:0000313" key="3">
    <source>
        <dbReference type="Proteomes" id="UP000650467"/>
    </source>
</evidence>
<dbReference type="Proteomes" id="UP000650467">
    <property type="component" value="Unassembled WGS sequence"/>
</dbReference>
<dbReference type="InterPro" id="IPR029058">
    <property type="entry name" value="AB_hydrolase_fold"/>
</dbReference>
<dbReference type="OrthoDB" id="2498029at2759"/>
<dbReference type="SUPFAM" id="SSF53474">
    <property type="entry name" value="alpha/beta-Hydrolases"/>
    <property type="match status" value="1"/>
</dbReference>
<keyword evidence="3" id="KW-1185">Reference proteome</keyword>
<dbReference type="EMBL" id="JAEHOC010000002">
    <property type="protein sequence ID" value="KAG2444677.1"/>
    <property type="molecule type" value="Genomic_DNA"/>
</dbReference>
<dbReference type="InterPro" id="IPR051044">
    <property type="entry name" value="MAG_DAG_Lipase"/>
</dbReference>
<dbReference type="InterPro" id="IPR022742">
    <property type="entry name" value="Hydrolase_4"/>
</dbReference>
<organism evidence="2 3">
    <name type="scientific">Chlamydomonas incerta</name>
    <dbReference type="NCBI Taxonomy" id="51695"/>
    <lineage>
        <taxon>Eukaryota</taxon>
        <taxon>Viridiplantae</taxon>
        <taxon>Chlorophyta</taxon>
        <taxon>core chlorophytes</taxon>
        <taxon>Chlorophyceae</taxon>
        <taxon>CS clade</taxon>
        <taxon>Chlamydomonadales</taxon>
        <taxon>Chlamydomonadaceae</taxon>
        <taxon>Chlamydomonas</taxon>
    </lineage>
</organism>
<proteinExistence type="predicted"/>
<dbReference type="Gene3D" id="3.40.50.1820">
    <property type="entry name" value="alpha/beta hydrolase"/>
    <property type="match status" value="1"/>
</dbReference>
<reference evidence="2" key="1">
    <citation type="journal article" date="2020" name="bioRxiv">
        <title>Comparative genomics of Chlamydomonas.</title>
        <authorList>
            <person name="Craig R.J."/>
            <person name="Hasan A.R."/>
            <person name="Ness R.W."/>
            <person name="Keightley P.D."/>
        </authorList>
    </citation>
    <scope>NUCLEOTIDE SEQUENCE</scope>
    <source>
        <strain evidence="2">SAG 7.73</strain>
    </source>
</reference>
<accession>A0A835WC50</accession>
<dbReference type="AlphaFoldDB" id="A0A835WC50"/>
<dbReference type="PANTHER" id="PTHR11614">
    <property type="entry name" value="PHOSPHOLIPASE-RELATED"/>
    <property type="match status" value="1"/>
</dbReference>
<evidence type="ECO:0000313" key="2">
    <source>
        <dbReference type="EMBL" id="KAG2444677.1"/>
    </source>
</evidence>
<comment type="caution">
    <text evidence="2">The sequence shown here is derived from an EMBL/GenBank/DDBJ whole genome shotgun (WGS) entry which is preliminary data.</text>
</comment>